<dbReference type="Proteomes" id="UP000293398">
    <property type="component" value="Unassembled WGS sequence"/>
</dbReference>
<comment type="caution">
    <text evidence="1">The sequence shown here is derived from an EMBL/GenBank/DDBJ whole genome shotgun (WGS) entry which is preliminary data.</text>
</comment>
<gene>
    <name evidence="1" type="ORF">EV681_3312</name>
</gene>
<reference evidence="1 2" key="1">
    <citation type="submission" date="2019-02" db="EMBL/GenBank/DDBJ databases">
        <title>Genomic Encyclopedia of Type Strains, Phase IV (KMG-IV): sequencing the most valuable type-strain genomes for metagenomic binning, comparative biology and taxonomic classification.</title>
        <authorList>
            <person name="Goeker M."/>
        </authorList>
    </citation>
    <scope>NUCLEOTIDE SEQUENCE [LARGE SCALE GENOMIC DNA]</scope>
    <source>
        <strain evidence="1 2">DSM 23814</strain>
    </source>
</reference>
<protein>
    <submittedName>
        <fullName evidence="1">Uncharacterized protein</fullName>
    </submittedName>
</protein>
<evidence type="ECO:0000313" key="1">
    <source>
        <dbReference type="EMBL" id="RZT94878.1"/>
    </source>
</evidence>
<evidence type="ECO:0000313" key="2">
    <source>
        <dbReference type="Proteomes" id="UP000293398"/>
    </source>
</evidence>
<name>A0A4Q7VFV9_9BURK</name>
<dbReference type="AlphaFoldDB" id="A0A4Q7VFV9"/>
<organism evidence="1 2">
    <name type="scientific">Advenella incenata</name>
    <dbReference type="NCBI Taxonomy" id="267800"/>
    <lineage>
        <taxon>Bacteria</taxon>
        <taxon>Pseudomonadati</taxon>
        <taxon>Pseudomonadota</taxon>
        <taxon>Betaproteobacteria</taxon>
        <taxon>Burkholderiales</taxon>
        <taxon>Alcaligenaceae</taxon>
    </lineage>
</organism>
<keyword evidence="2" id="KW-1185">Reference proteome</keyword>
<accession>A0A4Q7VFV9</accession>
<proteinExistence type="predicted"/>
<sequence>MVRVLAMLSLMIVKLYTNREQFEFVLKWLNNTSAYQEIPCNFRERNQYYFVFSRDLHRHTIVQK</sequence>
<dbReference type="EMBL" id="SHKO01000002">
    <property type="protein sequence ID" value="RZT94878.1"/>
    <property type="molecule type" value="Genomic_DNA"/>
</dbReference>